<evidence type="ECO:0000256" key="1">
    <source>
        <dbReference type="SAM" id="MobiDB-lite"/>
    </source>
</evidence>
<dbReference type="Proteomes" id="UP000317378">
    <property type="component" value="Unassembled WGS sequence"/>
</dbReference>
<keyword evidence="4" id="KW-1185">Reference proteome</keyword>
<keyword evidence="2" id="KW-0472">Membrane</keyword>
<feature type="transmembrane region" description="Helical" evidence="2">
    <location>
        <begin position="65"/>
        <end position="86"/>
    </location>
</feature>
<keyword evidence="2" id="KW-0812">Transmembrane</keyword>
<comment type="caution">
    <text evidence="3">The sequence shown here is derived from an EMBL/GenBank/DDBJ whole genome shotgun (WGS) entry which is preliminary data.</text>
</comment>
<name>A0A505DQX3_9ACTN</name>
<feature type="compositionally biased region" description="Acidic residues" evidence="1">
    <location>
        <begin position="22"/>
        <end position="36"/>
    </location>
</feature>
<dbReference type="RefSeq" id="WP_119098842.1">
    <property type="nucleotide sequence ID" value="NZ_QXMJ01000044.1"/>
</dbReference>
<feature type="region of interest" description="Disordered" evidence="1">
    <location>
        <begin position="1"/>
        <end position="56"/>
    </location>
</feature>
<feature type="compositionally biased region" description="Basic and acidic residues" evidence="1">
    <location>
        <begin position="1"/>
        <end position="21"/>
    </location>
</feature>
<evidence type="ECO:0000313" key="3">
    <source>
        <dbReference type="EMBL" id="TPQ23610.1"/>
    </source>
</evidence>
<proteinExistence type="predicted"/>
<dbReference type="OrthoDB" id="4107967at2"/>
<feature type="region of interest" description="Disordered" evidence="1">
    <location>
        <begin position="293"/>
        <end position="316"/>
    </location>
</feature>
<accession>A0A505DQX3</accession>
<evidence type="ECO:0000256" key="2">
    <source>
        <dbReference type="SAM" id="Phobius"/>
    </source>
</evidence>
<gene>
    <name evidence="3" type="ORF">FGD71_003265</name>
</gene>
<dbReference type="AlphaFoldDB" id="A0A505DQX3"/>
<evidence type="ECO:0000313" key="4">
    <source>
        <dbReference type="Proteomes" id="UP000317378"/>
    </source>
</evidence>
<keyword evidence="2" id="KW-1133">Transmembrane helix</keyword>
<sequence>MRDGGSRSDTGDDRDVDRPEDGLDELPEDAADQADEVSERPADTADEPPAEVGGRFGPLRRHRRLVVCAAALVLAAGVSVPLALAYSGGDKSCWQLPASTRALADDPAAATEAFDPGEDLKRFGSTRKLLAHEKVCGDGARALGRVVNAATRAAGPGEPHTMAQARSAYAVAAALHGVELPDGLAPGVARMLAEYVVDVGRDDRIFDDQVTGPAVPAEGAQPDERGYVWLGRFLAPREAHVTFGYGDSLTQAAPDIEILVAELAKDPEAFAILYDAERACFAHYLERLTDEGGNPDFRGSTDKRFPSTDQDWPDNDIEDLSGRIGNLMKYRARYARDGTIPDLAAFDKAVRAHTRGTYRPASRQLGTRPPMGDIADRPVTGPVRGDLMDGRHQLATVLAGWAKERNVSDERASAMRQLMDDGYVRALWLM</sequence>
<organism evidence="3 4">
    <name type="scientific">Streptomyces sporangiiformans</name>
    <dbReference type="NCBI Taxonomy" id="2315329"/>
    <lineage>
        <taxon>Bacteria</taxon>
        <taxon>Bacillati</taxon>
        <taxon>Actinomycetota</taxon>
        <taxon>Actinomycetes</taxon>
        <taxon>Kitasatosporales</taxon>
        <taxon>Streptomycetaceae</taxon>
        <taxon>Streptomyces</taxon>
    </lineage>
</organism>
<reference evidence="3 4" key="1">
    <citation type="submission" date="2019-06" db="EMBL/GenBank/DDBJ databases">
        <title>Streptomyces sporangiiformans sp. nov., a novel actinomycete isolated from soil in Mount Song.</title>
        <authorList>
            <person name="Han L."/>
        </authorList>
    </citation>
    <scope>NUCLEOTIDE SEQUENCE [LARGE SCALE GENOMIC DNA]</scope>
    <source>
        <strain evidence="3 4">NEAU-SSA 1</strain>
    </source>
</reference>
<protein>
    <submittedName>
        <fullName evidence="3">Uncharacterized protein</fullName>
    </submittedName>
</protein>
<dbReference type="EMBL" id="VCHX02000044">
    <property type="protein sequence ID" value="TPQ23610.1"/>
    <property type="molecule type" value="Genomic_DNA"/>
</dbReference>